<accession>A0A0G1Y5X0</accession>
<sequence>MLLFVEVLPKHTNLAHEWNCVFRRQSGMFSSSKYHTYDSIGVQQLFKRTSQKYIIQQSFRRASKSRFYHLDQTISSGLVSVPDPNLPDIF</sequence>
<organism evidence="1 2">
    <name type="scientific">Candidatus Gottesmanbacteria bacterium GW2011_GWB1_49_7</name>
    <dbReference type="NCBI Taxonomy" id="1618448"/>
    <lineage>
        <taxon>Bacteria</taxon>
        <taxon>Candidatus Gottesmaniibacteriota</taxon>
    </lineage>
</organism>
<reference evidence="1 2" key="1">
    <citation type="journal article" date="2015" name="Nature">
        <title>rRNA introns, odd ribosomes, and small enigmatic genomes across a large radiation of phyla.</title>
        <authorList>
            <person name="Brown C.T."/>
            <person name="Hug L.A."/>
            <person name="Thomas B.C."/>
            <person name="Sharon I."/>
            <person name="Castelle C.J."/>
            <person name="Singh A."/>
            <person name="Wilkins M.J."/>
            <person name="Williams K.H."/>
            <person name="Banfield J.F."/>
        </authorList>
    </citation>
    <scope>NUCLEOTIDE SEQUENCE [LARGE SCALE GENOMIC DNA]</scope>
</reference>
<dbReference type="Proteomes" id="UP000034588">
    <property type="component" value="Unassembled WGS sequence"/>
</dbReference>
<comment type="caution">
    <text evidence="1">The sequence shown here is derived from an EMBL/GenBank/DDBJ whole genome shotgun (WGS) entry which is preliminary data.</text>
</comment>
<evidence type="ECO:0000313" key="1">
    <source>
        <dbReference type="EMBL" id="KKW10277.1"/>
    </source>
</evidence>
<dbReference type="AlphaFoldDB" id="A0A0G1Y5X0"/>
<proteinExistence type="predicted"/>
<gene>
    <name evidence="1" type="ORF">UY48_C0042G0004</name>
</gene>
<dbReference type="EMBL" id="LCQD01000042">
    <property type="protein sequence ID" value="KKW10277.1"/>
    <property type="molecule type" value="Genomic_DNA"/>
</dbReference>
<evidence type="ECO:0000313" key="2">
    <source>
        <dbReference type="Proteomes" id="UP000034588"/>
    </source>
</evidence>
<protein>
    <submittedName>
        <fullName evidence="1">Uncharacterized protein</fullName>
    </submittedName>
</protein>
<name>A0A0G1Y5X0_9BACT</name>